<dbReference type="InterPro" id="IPR001304">
    <property type="entry name" value="C-type_lectin-like"/>
</dbReference>
<dbReference type="Pfam" id="PF00059">
    <property type="entry name" value="Lectin_C"/>
    <property type="match status" value="1"/>
</dbReference>
<dbReference type="PANTHER" id="PTHR46784">
    <property type="entry name" value="KILLER CELL LECTIN-LIKE RECEPTOR SUBFAMILY B MEMBER 1"/>
    <property type="match status" value="1"/>
</dbReference>
<feature type="non-terminal residue" evidence="4">
    <location>
        <position position="98"/>
    </location>
</feature>
<evidence type="ECO:0000256" key="1">
    <source>
        <dbReference type="ARBA" id="ARBA00022989"/>
    </source>
</evidence>
<evidence type="ECO:0000313" key="5">
    <source>
        <dbReference type="Proteomes" id="UP000530263"/>
    </source>
</evidence>
<feature type="non-terminal residue" evidence="4">
    <location>
        <position position="1"/>
    </location>
</feature>
<organism evidence="4 5">
    <name type="scientific">Columbina picui</name>
    <name type="common">Picui ground-dove</name>
    <dbReference type="NCBI Taxonomy" id="115618"/>
    <lineage>
        <taxon>Eukaryota</taxon>
        <taxon>Metazoa</taxon>
        <taxon>Chordata</taxon>
        <taxon>Craniata</taxon>
        <taxon>Vertebrata</taxon>
        <taxon>Euteleostomi</taxon>
        <taxon>Archelosauria</taxon>
        <taxon>Archosauria</taxon>
        <taxon>Dinosauria</taxon>
        <taxon>Saurischia</taxon>
        <taxon>Theropoda</taxon>
        <taxon>Coelurosauria</taxon>
        <taxon>Aves</taxon>
        <taxon>Neognathae</taxon>
        <taxon>Neoaves</taxon>
        <taxon>Columbimorphae</taxon>
        <taxon>Columbiformes</taxon>
        <taxon>Columbidae</taxon>
        <taxon>Columbina</taxon>
    </lineage>
</organism>
<accession>A0A7K4SJ95</accession>
<keyword evidence="1" id="KW-1133">Transmembrane helix</keyword>
<keyword evidence="2" id="KW-1015">Disulfide bond</keyword>
<dbReference type="Gene3D" id="3.10.100.10">
    <property type="entry name" value="Mannose-Binding Protein A, subunit A"/>
    <property type="match status" value="1"/>
</dbReference>
<evidence type="ECO:0000256" key="2">
    <source>
        <dbReference type="ARBA" id="ARBA00023157"/>
    </source>
</evidence>
<comment type="caution">
    <text evidence="4">The sequence shown here is derived from an EMBL/GenBank/DDBJ whole genome shotgun (WGS) entry which is preliminary data.</text>
</comment>
<dbReference type="GO" id="GO:0042269">
    <property type="term" value="P:regulation of natural killer cell mediated cytotoxicity"/>
    <property type="evidence" value="ECO:0007669"/>
    <property type="project" value="TreeGrafter"/>
</dbReference>
<gene>
    <name evidence="4" type="primary">Klrb1b</name>
    <name evidence="4" type="ORF">COLPIC_R13945</name>
</gene>
<protein>
    <submittedName>
        <fullName evidence="4">KRBBB protein</fullName>
    </submittedName>
</protein>
<dbReference type="Proteomes" id="UP000530263">
    <property type="component" value="Unassembled WGS sequence"/>
</dbReference>
<sequence length="98" mass="11409">REDCASRGAELLMSEDQDELNFLNQIIGKPKSYFWIGLSFSSTVKDWIWLNGSRLDRDRFWLSTWYKDTCGALRGNRIVSAYCSSSCKWICQKEANQL</sequence>
<dbReference type="SUPFAM" id="SSF56436">
    <property type="entry name" value="C-type lectin-like"/>
    <property type="match status" value="1"/>
</dbReference>
<evidence type="ECO:0000259" key="3">
    <source>
        <dbReference type="PROSITE" id="PS50041"/>
    </source>
</evidence>
<dbReference type="GO" id="GO:0038023">
    <property type="term" value="F:signaling receptor activity"/>
    <property type="evidence" value="ECO:0007669"/>
    <property type="project" value="TreeGrafter"/>
</dbReference>
<feature type="domain" description="C-type lectin" evidence="3">
    <location>
        <begin position="1"/>
        <end position="92"/>
    </location>
</feature>
<dbReference type="PROSITE" id="PS50041">
    <property type="entry name" value="C_TYPE_LECTIN_2"/>
    <property type="match status" value="1"/>
</dbReference>
<keyword evidence="1" id="KW-0812">Transmembrane</keyword>
<evidence type="ECO:0000313" key="4">
    <source>
        <dbReference type="EMBL" id="NWQ84929.1"/>
    </source>
</evidence>
<dbReference type="GO" id="GO:0009986">
    <property type="term" value="C:cell surface"/>
    <property type="evidence" value="ECO:0007669"/>
    <property type="project" value="TreeGrafter"/>
</dbReference>
<dbReference type="PANTHER" id="PTHR46784:SF1">
    <property type="entry name" value="KILLER CELL LECTIN-LIKE RECEPTOR SUBFAMILY B MEMBER 1"/>
    <property type="match status" value="1"/>
</dbReference>
<dbReference type="AlphaFoldDB" id="A0A7K4SJ95"/>
<reference evidence="4 5" key="1">
    <citation type="submission" date="2019-09" db="EMBL/GenBank/DDBJ databases">
        <title>Bird 10,000 Genomes (B10K) Project - Family phase.</title>
        <authorList>
            <person name="Zhang G."/>
        </authorList>
    </citation>
    <scope>NUCLEOTIDE SEQUENCE [LARGE SCALE GENOMIC DNA]</scope>
    <source>
        <strain evidence="4">B10K-DU-021-26</strain>
        <tissue evidence="4">Mixed tissue sample</tissue>
    </source>
</reference>
<dbReference type="InterPro" id="IPR016186">
    <property type="entry name" value="C-type_lectin-like/link_sf"/>
</dbReference>
<dbReference type="OrthoDB" id="538816at2759"/>
<dbReference type="InterPro" id="IPR016187">
    <property type="entry name" value="CTDL_fold"/>
</dbReference>
<keyword evidence="1" id="KW-0472">Membrane</keyword>
<dbReference type="InterPro" id="IPR051527">
    <property type="entry name" value="KLR_subfamily_B"/>
</dbReference>
<proteinExistence type="predicted"/>
<dbReference type="GO" id="GO:0005886">
    <property type="term" value="C:plasma membrane"/>
    <property type="evidence" value="ECO:0007669"/>
    <property type="project" value="TreeGrafter"/>
</dbReference>
<name>A0A7K4SJ95_COLPI</name>
<dbReference type="EMBL" id="VYZG01009851">
    <property type="protein sequence ID" value="NWQ84929.1"/>
    <property type="molecule type" value="Genomic_DNA"/>
</dbReference>
<keyword evidence="5" id="KW-1185">Reference proteome</keyword>